<evidence type="ECO:0000313" key="1">
    <source>
        <dbReference type="EMBL" id="QJQ07871.1"/>
    </source>
</evidence>
<reference evidence="1 2" key="2">
    <citation type="submission" date="2020-04" db="EMBL/GenBank/DDBJ databases">
        <title>Complete genome sequence of Pseudomonas putida strain JQ581.</title>
        <authorList>
            <person name="Mu Y."/>
        </authorList>
    </citation>
    <scope>NUCLEOTIDE SEQUENCE [LARGE SCALE GENOMIC DNA]</scope>
    <source>
        <strain evidence="1 2">JQ581</strain>
    </source>
</reference>
<dbReference type="EMBL" id="CP050951">
    <property type="protein sequence ID" value="QJQ07871.1"/>
    <property type="molecule type" value="Genomic_DNA"/>
</dbReference>
<protein>
    <submittedName>
        <fullName evidence="1">Uncharacterized protein</fullName>
    </submittedName>
</protein>
<proteinExistence type="predicted"/>
<organism evidence="1 2">
    <name type="scientific">Pseudomonas putida</name>
    <name type="common">Arthrobacter siderocapsulatus</name>
    <dbReference type="NCBI Taxonomy" id="303"/>
    <lineage>
        <taxon>Bacteria</taxon>
        <taxon>Pseudomonadati</taxon>
        <taxon>Pseudomonadota</taxon>
        <taxon>Gammaproteobacteria</taxon>
        <taxon>Pseudomonadales</taxon>
        <taxon>Pseudomonadaceae</taxon>
        <taxon>Pseudomonas</taxon>
    </lineage>
</organism>
<sequence>MNTWVSFQSAEMPLLGQFSLSGNSEGEAVRLARGSATAIGEIEEFCEAHGIYAHFRRAGWSSTATSDALRGA</sequence>
<reference evidence="1 2" key="1">
    <citation type="submission" date="2016-04" db="EMBL/GenBank/DDBJ databases">
        <authorList>
            <person name="Qiu J."/>
        </authorList>
    </citation>
    <scope>NUCLEOTIDE SEQUENCE [LARGE SCALE GENOMIC DNA]</scope>
    <source>
        <strain evidence="1 2">JQ581</strain>
    </source>
</reference>
<dbReference type="AlphaFoldDB" id="A0AAP9SLI8"/>
<gene>
    <name evidence="1" type="ORF">A3L25_023760</name>
</gene>
<name>A0AAP9SLI8_PSEPU</name>
<dbReference type="RefSeq" id="WP_013973869.1">
    <property type="nucleotide sequence ID" value="NZ_CP050951.1"/>
</dbReference>
<accession>A0AAP9SLI8</accession>
<dbReference type="Proteomes" id="UP000076857">
    <property type="component" value="Chromosome"/>
</dbReference>
<evidence type="ECO:0000313" key="2">
    <source>
        <dbReference type="Proteomes" id="UP000076857"/>
    </source>
</evidence>